<organism evidence="4">
    <name type="scientific">Pseudo-nitzschia australis</name>
    <dbReference type="NCBI Taxonomy" id="44445"/>
    <lineage>
        <taxon>Eukaryota</taxon>
        <taxon>Sar</taxon>
        <taxon>Stramenopiles</taxon>
        <taxon>Ochrophyta</taxon>
        <taxon>Bacillariophyta</taxon>
        <taxon>Bacillariophyceae</taxon>
        <taxon>Bacillariophycidae</taxon>
        <taxon>Bacillariales</taxon>
        <taxon>Bacillariaceae</taxon>
        <taxon>Pseudo-nitzschia</taxon>
    </lineage>
</organism>
<dbReference type="EMBL" id="HBIX01026805">
    <property type="protein sequence ID" value="CAE0725486.1"/>
    <property type="molecule type" value="Transcribed_RNA"/>
</dbReference>
<feature type="domain" description="YHYH" evidence="3">
    <location>
        <begin position="111"/>
        <end position="206"/>
    </location>
</feature>
<feature type="compositionally biased region" description="Polar residues" evidence="1">
    <location>
        <begin position="349"/>
        <end position="361"/>
    </location>
</feature>
<feature type="region of interest" description="Disordered" evidence="1">
    <location>
        <begin position="280"/>
        <end position="361"/>
    </location>
</feature>
<feature type="chain" id="PRO_5030824100" description="YHYH domain-containing protein" evidence="2">
    <location>
        <begin position="26"/>
        <end position="467"/>
    </location>
</feature>
<reference evidence="4" key="1">
    <citation type="submission" date="2021-01" db="EMBL/GenBank/DDBJ databases">
        <authorList>
            <person name="Corre E."/>
            <person name="Pelletier E."/>
            <person name="Niang G."/>
            <person name="Scheremetjew M."/>
            <person name="Finn R."/>
            <person name="Kale V."/>
            <person name="Holt S."/>
            <person name="Cochrane G."/>
            <person name="Meng A."/>
            <person name="Brown T."/>
            <person name="Cohen L."/>
        </authorList>
    </citation>
    <scope>NUCLEOTIDE SEQUENCE</scope>
    <source>
        <strain evidence="4">10249 10 AB</strain>
    </source>
</reference>
<evidence type="ECO:0000259" key="3">
    <source>
        <dbReference type="Pfam" id="PF14240"/>
    </source>
</evidence>
<dbReference type="InterPro" id="IPR025924">
    <property type="entry name" value="YHYH_dom"/>
</dbReference>
<name>A0A7S4EP70_9STRA</name>
<accession>A0A7S4EP70</accession>
<dbReference type="AlphaFoldDB" id="A0A7S4EP70"/>
<keyword evidence="2" id="KW-0732">Signal</keyword>
<evidence type="ECO:0000256" key="2">
    <source>
        <dbReference type="SAM" id="SignalP"/>
    </source>
</evidence>
<protein>
    <recommendedName>
        <fullName evidence="3">YHYH domain-containing protein</fullName>
    </recommendedName>
</protein>
<evidence type="ECO:0000313" key="4">
    <source>
        <dbReference type="EMBL" id="CAE0725486.1"/>
    </source>
</evidence>
<evidence type="ECO:0000256" key="1">
    <source>
        <dbReference type="SAM" id="MobiDB-lite"/>
    </source>
</evidence>
<proteinExistence type="predicted"/>
<sequence length="467" mass="50561">MKIIFANVSTLSYMLLSLMPCSTAGQGVDNCSGVKKNFPVQSLGTCLTDWEDSNRGDVKSYPDDFEGLSSKVEVWKCPSENKRVIISNGVPDHDVTIYNSNALCEINWVVEMPLNPTQANSRTEVPIRGMIAMAINGVPAYGPQESDSLNAVEITESDKTGAGFWYGHSGADNVWHVHNPQMGEETVTSDELLGYAMDGFPIYGPLDDDSVGDLDACNGMVVDGNYQYHVRTFEQVDETLEYCNGDSAETNWNYILGCYSGSVDGTEIYDSTTYTLNDDCVPDDTSSTDGPVVVDPTESPSVSPTDGPVVVDPTESPSVSPTDGPVVVDPTKSPSVSPTDGPVVVDPTESPTVSPTKNQESSCLDSPLKVQKYSTCQGVVDADKCSKKKFWSHCRVSCGKCNKCLDSLQKLKLSQKVTIIFEKNGETVTKKKKKFKCKQVKKATNKDDICQNYSDVATSCPKTCGGC</sequence>
<dbReference type="Pfam" id="PF14240">
    <property type="entry name" value="YHYH"/>
    <property type="match status" value="1"/>
</dbReference>
<feature type="signal peptide" evidence="2">
    <location>
        <begin position="1"/>
        <end position="25"/>
    </location>
</feature>
<gene>
    <name evidence="4" type="ORF">PAUS00366_LOCUS18243</name>
</gene>